<protein>
    <submittedName>
        <fullName evidence="1">Uncharacterized protein</fullName>
    </submittedName>
</protein>
<dbReference type="Proteomes" id="UP001296943">
    <property type="component" value="Unassembled WGS sequence"/>
</dbReference>
<evidence type="ECO:0000313" key="1">
    <source>
        <dbReference type="EMBL" id="MBM7571886.1"/>
    </source>
</evidence>
<dbReference type="RefSeq" id="WP_204499888.1">
    <property type="nucleotide sequence ID" value="NZ_JAFBDR010000012.1"/>
</dbReference>
<name>A0ABS2N177_9BACI</name>
<proteinExistence type="predicted"/>
<sequence>MITKKFVVIHNIQKPEHFYNAVEAAMSLGLPEGFSLPIQARTSDHKKAVVFWEGPSLEQVKELVEQVVGEFSKNEYYEMEVETPSAG</sequence>
<comment type="caution">
    <text evidence="1">The sequence shown here is derived from an EMBL/GenBank/DDBJ whole genome shotgun (WGS) entry which is preliminary data.</text>
</comment>
<keyword evidence="2" id="KW-1185">Reference proteome</keyword>
<gene>
    <name evidence="1" type="ORF">JOC48_002387</name>
</gene>
<organism evidence="1 2">
    <name type="scientific">Aquibacillus albus</name>
    <dbReference type="NCBI Taxonomy" id="1168171"/>
    <lineage>
        <taxon>Bacteria</taxon>
        <taxon>Bacillati</taxon>
        <taxon>Bacillota</taxon>
        <taxon>Bacilli</taxon>
        <taxon>Bacillales</taxon>
        <taxon>Bacillaceae</taxon>
        <taxon>Aquibacillus</taxon>
    </lineage>
</organism>
<dbReference type="EMBL" id="JAFBDR010000012">
    <property type="protein sequence ID" value="MBM7571886.1"/>
    <property type="molecule type" value="Genomic_DNA"/>
</dbReference>
<evidence type="ECO:0000313" key="2">
    <source>
        <dbReference type="Proteomes" id="UP001296943"/>
    </source>
</evidence>
<reference evidence="1 2" key="1">
    <citation type="submission" date="2021-01" db="EMBL/GenBank/DDBJ databases">
        <title>Genomic Encyclopedia of Type Strains, Phase IV (KMG-IV): sequencing the most valuable type-strain genomes for metagenomic binning, comparative biology and taxonomic classification.</title>
        <authorList>
            <person name="Goeker M."/>
        </authorList>
    </citation>
    <scope>NUCLEOTIDE SEQUENCE [LARGE SCALE GENOMIC DNA]</scope>
    <source>
        <strain evidence="1 2">DSM 23711</strain>
    </source>
</reference>
<accession>A0ABS2N177</accession>